<reference evidence="4 5" key="1">
    <citation type="submission" date="2020-02" db="EMBL/GenBank/DDBJ databases">
        <authorList>
            <person name="Ferguson B K."/>
        </authorList>
    </citation>
    <scope>NUCLEOTIDE SEQUENCE [LARGE SCALE GENOMIC DNA]</scope>
</reference>
<feature type="region of interest" description="Disordered" evidence="1">
    <location>
        <begin position="1"/>
        <end position="48"/>
    </location>
</feature>
<dbReference type="OrthoDB" id="5353557at2759"/>
<feature type="transmembrane region" description="Helical" evidence="2">
    <location>
        <begin position="236"/>
        <end position="254"/>
    </location>
</feature>
<evidence type="ECO:0000256" key="2">
    <source>
        <dbReference type="SAM" id="Phobius"/>
    </source>
</evidence>
<evidence type="ECO:0000256" key="1">
    <source>
        <dbReference type="SAM" id="MobiDB-lite"/>
    </source>
</evidence>
<dbReference type="PANTHER" id="PTHR12064">
    <property type="entry name" value="METAL TRANSPORTER CNNM"/>
    <property type="match status" value="1"/>
</dbReference>
<keyword evidence="2" id="KW-0812">Transmembrane</keyword>
<feature type="domain" description="CNNM transmembrane" evidence="3">
    <location>
        <begin position="170"/>
        <end position="261"/>
    </location>
</feature>
<name>A0A6H5GWW9_9HEMI</name>
<feature type="compositionally biased region" description="Polar residues" evidence="1">
    <location>
        <begin position="1"/>
        <end position="19"/>
    </location>
</feature>
<accession>A0A6H5GWW9</accession>
<feature type="transmembrane region" description="Helical" evidence="2">
    <location>
        <begin position="209"/>
        <end position="230"/>
    </location>
</feature>
<evidence type="ECO:0000313" key="4">
    <source>
        <dbReference type="EMBL" id="CAB0008557.1"/>
    </source>
</evidence>
<gene>
    <name evidence="4" type="ORF">NTEN_LOCUS13803</name>
</gene>
<sequence>MRTLQLALNQKESENTSIGPKNKKRPNPREQPRRRKPTNEEGGWWARREGDSLSPTTLILGSLRLTSYSQENDGFGLQGSWGQSRRLQGPTKSQTDSHKLQEIRQRFNLWGRFLLRFCDLNSPDELEPVWPDALAGVEAGDRSFLAAEHRQADLGFEWLGLYEAPGLLNGLVLGLMSLDLTELQVIANVGRDKEKQYGRAILSVRRTGNFLLISLVVGATILNSTTTVLIDLFVSQWVTVAIVTLTIVLFCEIIPNSIVSRLVKSVPTRNPD</sequence>
<dbReference type="EMBL" id="CADCXU010020486">
    <property type="protein sequence ID" value="CAB0008557.1"/>
    <property type="molecule type" value="Genomic_DNA"/>
</dbReference>
<evidence type="ECO:0000313" key="5">
    <source>
        <dbReference type="Proteomes" id="UP000479000"/>
    </source>
</evidence>
<dbReference type="AlphaFoldDB" id="A0A6H5GWW9"/>
<dbReference type="PANTHER" id="PTHR12064:SF94">
    <property type="entry name" value="UNEXTENDED PROTEIN"/>
    <property type="match status" value="1"/>
</dbReference>
<feature type="compositionally biased region" description="Basic residues" evidence="1">
    <location>
        <begin position="21"/>
        <end position="36"/>
    </location>
</feature>
<keyword evidence="2" id="KW-1133">Transmembrane helix</keyword>
<evidence type="ECO:0000259" key="3">
    <source>
        <dbReference type="Pfam" id="PF01595"/>
    </source>
</evidence>
<dbReference type="GO" id="GO:0022857">
    <property type="term" value="F:transmembrane transporter activity"/>
    <property type="evidence" value="ECO:0007669"/>
    <property type="project" value="TreeGrafter"/>
</dbReference>
<protein>
    <recommendedName>
        <fullName evidence="3">CNNM transmembrane domain-containing protein</fullName>
    </recommendedName>
</protein>
<dbReference type="Proteomes" id="UP000479000">
    <property type="component" value="Unassembled WGS sequence"/>
</dbReference>
<keyword evidence="5" id="KW-1185">Reference proteome</keyword>
<dbReference type="GO" id="GO:0005886">
    <property type="term" value="C:plasma membrane"/>
    <property type="evidence" value="ECO:0007669"/>
    <property type="project" value="TreeGrafter"/>
</dbReference>
<dbReference type="Pfam" id="PF01595">
    <property type="entry name" value="CNNM"/>
    <property type="match status" value="1"/>
</dbReference>
<proteinExistence type="predicted"/>
<keyword evidence="2" id="KW-0472">Membrane</keyword>
<dbReference type="InterPro" id="IPR045095">
    <property type="entry name" value="ACDP"/>
</dbReference>
<dbReference type="InterPro" id="IPR002550">
    <property type="entry name" value="CNNM"/>
</dbReference>
<dbReference type="GO" id="GO:0010960">
    <property type="term" value="P:magnesium ion homeostasis"/>
    <property type="evidence" value="ECO:0007669"/>
    <property type="project" value="InterPro"/>
</dbReference>
<organism evidence="4 5">
    <name type="scientific">Nesidiocoris tenuis</name>
    <dbReference type="NCBI Taxonomy" id="355587"/>
    <lineage>
        <taxon>Eukaryota</taxon>
        <taxon>Metazoa</taxon>
        <taxon>Ecdysozoa</taxon>
        <taxon>Arthropoda</taxon>
        <taxon>Hexapoda</taxon>
        <taxon>Insecta</taxon>
        <taxon>Pterygota</taxon>
        <taxon>Neoptera</taxon>
        <taxon>Paraneoptera</taxon>
        <taxon>Hemiptera</taxon>
        <taxon>Heteroptera</taxon>
        <taxon>Panheteroptera</taxon>
        <taxon>Cimicomorpha</taxon>
        <taxon>Miridae</taxon>
        <taxon>Dicyphina</taxon>
        <taxon>Nesidiocoris</taxon>
    </lineage>
</organism>